<dbReference type="GO" id="GO:0000712">
    <property type="term" value="P:resolution of meiotic recombination intermediates"/>
    <property type="evidence" value="ECO:0007669"/>
    <property type="project" value="TreeGrafter"/>
</dbReference>
<dbReference type="PANTHER" id="PTHR14790">
    <property type="entry name" value="RECQ-MEDIATED GENOME INSTABILITY PROTEIN 1 RMI1"/>
    <property type="match status" value="1"/>
</dbReference>
<feature type="transmembrane region" description="Helical" evidence="5">
    <location>
        <begin position="237"/>
        <end position="256"/>
    </location>
</feature>
<keyword evidence="8" id="KW-1185">Reference proteome</keyword>
<feature type="domain" description="RING-type" evidence="6">
    <location>
        <begin position="744"/>
        <end position="787"/>
    </location>
</feature>
<dbReference type="Gene3D" id="3.30.40.10">
    <property type="entry name" value="Zinc/RING finger domain, C3HC4 (zinc finger)"/>
    <property type="match status" value="1"/>
</dbReference>
<dbReference type="PROSITE" id="PS50089">
    <property type="entry name" value="ZF_RING_2"/>
    <property type="match status" value="1"/>
</dbReference>
<dbReference type="EMBL" id="FMSP01000021">
    <property type="protein sequence ID" value="SCV74416.1"/>
    <property type="molecule type" value="Genomic_DNA"/>
</dbReference>
<feature type="compositionally biased region" description="Acidic residues" evidence="4">
    <location>
        <begin position="565"/>
        <end position="593"/>
    </location>
</feature>
<dbReference type="PANTHER" id="PTHR14790:SF15">
    <property type="entry name" value="RECQ-MEDIATED GENOME INSTABILITY PROTEIN 1"/>
    <property type="match status" value="1"/>
</dbReference>
<dbReference type="Pfam" id="PF21000">
    <property type="entry name" value="RMI1_N_N"/>
    <property type="match status" value="1"/>
</dbReference>
<dbReference type="Pfam" id="PF13920">
    <property type="entry name" value="zf-C3HC4_3"/>
    <property type="match status" value="1"/>
</dbReference>
<dbReference type="InterPro" id="IPR013894">
    <property type="entry name" value="RMI1_OB"/>
</dbReference>
<evidence type="ECO:0000313" key="8">
    <source>
        <dbReference type="Proteomes" id="UP000198372"/>
    </source>
</evidence>
<dbReference type="STRING" id="269621.A0A238FTK1"/>
<dbReference type="SMART" id="SM01161">
    <property type="entry name" value="DUF1767"/>
    <property type="match status" value="1"/>
</dbReference>
<dbReference type="InterPro" id="IPR013083">
    <property type="entry name" value="Znf_RING/FYVE/PHD"/>
</dbReference>
<feature type="region of interest" description="Disordered" evidence="4">
    <location>
        <begin position="557"/>
        <end position="657"/>
    </location>
</feature>
<keyword evidence="3" id="KW-0863">Zinc-finger</keyword>
<proteinExistence type="inferred from homology"/>
<dbReference type="GO" id="GO:0016604">
    <property type="term" value="C:nuclear body"/>
    <property type="evidence" value="ECO:0007669"/>
    <property type="project" value="TreeGrafter"/>
</dbReference>
<feature type="region of interest" description="Disordered" evidence="4">
    <location>
        <begin position="1030"/>
        <end position="1059"/>
    </location>
</feature>
<accession>A0A238FTK1</accession>
<dbReference type="GO" id="GO:0031422">
    <property type="term" value="C:RecQ family helicase-topoisomerase III complex"/>
    <property type="evidence" value="ECO:0007669"/>
    <property type="project" value="TreeGrafter"/>
</dbReference>
<feature type="transmembrane region" description="Helical" evidence="5">
    <location>
        <begin position="299"/>
        <end position="321"/>
    </location>
</feature>
<feature type="transmembrane region" description="Helical" evidence="5">
    <location>
        <begin position="207"/>
        <end position="225"/>
    </location>
</feature>
<evidence type="ECO:0000256" key="1">
    <source>
        <dbReference type="ARBA" id="ARBA00006395"/>
    </source>
</evidence>
<dbReference type="OrthoDB" id="66726at2759"/>
<feature type="region of interest" description="Disordered" evidence="4">
    <location>
        <begin position="1092"/>
        <end position="1115"/>
    </location>
</feature>
<feature type="transmembrane region" description="Helical" evidence="5">
    <location>
        <begin position="78"/>
        <end position="97"/>
    </location>
</feature>
<feature type="compositionally biased region" description="Acidic residues" evidence="4">
    <location>
        <begin position="606"/>
        <end position="620"/>
    </location>
</feature>
<evidence type="ECO:0000256" key="5">
    <source>
        <dbReference type="SAM" id="Phobius"/>
    </source>
</evidence>
<evidence type="ECO:0000256" key="3">
    <source>
        <dbReference type="PROSITE-ProRule" id="PRU00175"/>
    </source>
</evidence>
<feature type="region of interest" description="Disordered" evidence="4">
    <location>
        <begin position="440"/>
        <end position="478"/>
    </location>
</feature>
<gene>
    <name evidence="7" type="ORF">BQ2448_8055</name>
</gene>
<dbReference type="InterPro" id="IPR049363">
    <property type="entry name" value="RMI1_N"/>
</dbReference>
<dbReference type="GO" id="GO:0000724">
    <property type="term" value="P:double-strand break repair via homologous recombination"/>
    <property type="evidence" value="ECO:0007669"/>
    <property type="project" value="TreeGrafter"/>
</dbReference>
<feature type="transmembrane region" description="Helical" evidence="5">
    <location>
        <begin position="268"/>
        <end position="287"/>
    </location>
</feature>
<dbReference type="InterPro" id="IPR042470">
    <property type="entry name" value="RMI1_N_C_sf"/>
</dbReference>
<reference evidence="8" key="1">
    <citation type="submission" date="2016-09" db="EMBL/GenBank/DDBJ databases">
        <authorList>
            <person name="Jeantristanb JTB J.-T."/>
            <person name="Ricardo R."/>
        </authorList>
    </citation>
    <scope>NUCLEOTIDE SEQUENCE [LARGE SCALE GENOMIC DNA]</scope>
</reference>
<keyword evidence="3" id="KW-0479">Metal-binding</keyword>
<dbReference type="GO" id="GO:0008270">
    <property type="term" value="F:zinc ion binding"/>
    <property type="evidence" value="ECO:0007669"/>
    <property type="project" value="UniProtKB-KW"/>
</dbReference>
<evidence type="ECO:0000256" key="2">
    <source>
        <dbReference type="ARBA" id="ARBA00018987"/>
    </source>
</evidence>
<dbReference type="InterPro" id="IPR001841">
    <property type="entry name" value="Znf_RING"/>
</dbReference>
<dbReference type="AlphaFoldDB" id="A0A238FTK1"/>
<organism evidence="7 8">
    <name type="scientific">Microbotryum intermedium</name>
    <dbReference type="NCBI Taxonomy" id="269621"/>
    <lineage>
        <taxon>Eukaryota</taxon>
        <taxon>Fungi</taxon>
        <taxon>Dikarya</taxon>
        <taxon>Basidiomycota</taxon>
        <taxon>Pucciniomycotina</taxon>
        <taxon>Microbotryomycetes</taxon>
        <taxon>Microbotryales</taxon>
        <taxon>Microbotryaceae</taxon>
        <taxon>Microbotryum</taxon>
    </lineage>
</organism>
<protein>
    <recommendedName>
        <fullName evidence="2">RecQ-mediated genome instability protein 1</fullName>
    </recommendedName>
</protein>
<dbReference type="Proteomes" id="UP000198372">
    <property type="component" value="Unassembled WGS sequence"/>
</dbReference>
<dbReference type="Gene3D" id="2.40.50.770">
    <property type="entry name" value="RecQ-mediated genome instability protein Rmi1, C-terminal domain"/>
    <property type="match status" value="1"/>
</dbReference>
<feature type="region of interest" description="Disordered" evidence="4">
    <location>
        <begin position="44"/>
        <end position="73"/>
    </location>
</feature>
<feature type="transmembrane region" description="Helical" evidence="5">
    <location>
        <begin position="129"/>
        <end position="152"/>
    </location>
</feature>
<name>A0A238FTK1_9BASI</name>
<evidence type="ECO:0000256" key="4">
    <source>
        <dbReference type="SAM" id="MobiDB-lite"/>
    </source>
</evidence>
<feature type="compositionally biased region" description="Low complexity" evidence="4">
    <location>
        <begin position="643"/>
        <end position="652"/>
    </location>
</feature>
<keyword evidence="5" id="KW-0472">Membrane</keyword>
<keyword evidence="3" id="KW-0862">Zinc</keyword>
<sequence length="1115" mass="122253">MVRNVVFAVAGYTHERTLRPIRSWLHRQLVDDAASSSTSAFEAFASSSDPGASSRSRSGMRASSSASSSSSPAFPGPMSFVTSSFFVALLGLSILLNRIHHLVPPRRPFADRDPLPDGSNAPLPTKLRLVLRLPSLILLLRSLTLLSALLLAHNCDSNPFSSTSYGRAFVRCLSFLTPWACRSELGRLVQAADGSRLPYAVANASTVMWEVFVAVALAVVTETFVRALADDLGSQASFNLLSFSFLLHLHSAPFYASPPTGQAWHPPTHLYIHLLLTLLELFVLHTSSIWTPPRRSLRLAITAFFSLIGQIILSVGFYRAVYAPQGRRGPALLDDSITWEGTVWMSLIPDLTFEALALMTIVLRASAIMLRREDMTMEGVFGHRAHWPKRSDDWGVGMIKYATACLESSTLAGLANEVSPIRIMAPLPLSLLSLQLPDAPAPPTSDTVQLGRSSSSSSGHVYRLPPSQKSPRQSPGEGFANEIKSIEILRREGEEVGGIGGGEQRRKAWRGLWGLAWKMSFFVVWKTYRASRRVYLGVIDFLGCGVEEDREADAMERWVSRGSGEEIEDAEDGDYVPSEEDEDGGNSSEDDDSNLGSDVEVKQEEDASWVDDDEDGEDGEAASLLQELFGSSSARRSRRHRSSSASPSSSSALAWNRDDRQSADLDEVDDRAALAPLLLAHYFTPSGTSPMTRRRYASLSSPNPAPPQAFSSAIEQRRLELPPTSNPMPTLSTSSDDPPYQKLCVICATDERSIICWPCRCLTMCDGCRDHLSTRTSAREHLCPTCRGKLFVTVASSQIPPSLAPWFASTYSPTFRFDPEWLDACVEYLVEHFPDCSTKPATLIKKVEEQLLASDLATSTLAPSLDACALFLPPPNTHPQRSLFPHKKLVQIISVDEVAYPALGLLETLKDQRARREAGEDLVQPDLGGASNDVTADPDEAVARSWPRGLVKLGLSDGYTMVQAFEKTLVRGLGLGEVKLGCKLLLHNISYTSKLLLLTPETVTIKGSQVPELEQFAERQLERTLQRRLGLDIPPDPDLDALEPPSNITDRPLPQTTEDDAHSLTDATATEGEDSLFIDEAAWEEAERRAVEAASASLPLSARRREVGVEVMEDR</sequence>
<feature type="compositionally biased region" description="Low complexity" evidence="4">
    <location>
        <begin position="1092"/>
        <end position="1101"/>
    </location>
</feature>
<evidence type="ECO:0000313" key="7">
    <source>
        <dbReference type="EMBL" id="SCV74416.1"/>
    </source>
</evidence>
<comment type="similarity">
    <text evidence="1">Belongs to the RMI1 family.</text>
</comment>
<keyword evidence="5" id="KW-0812">Transmembrane</keyword>
<evidence type="ECO:0000259" key="6">
    <source>
        <dbReference type="PROSITE" id="PS50089"/>
    </source>
</evidence>
<feature type="compositionally biased region" description="Basic and acidic residues" evidence="4">
    <location>
        <begin position="1103"/>
        <end position="1115"/>
    </location>
</feature>
<dbReference type="Pfam" id="PF08585">
    <property type="entry name" value="RMI1_N_C"/>
    <property type="match status" value="1"/>
</dbReference>
<keyword evidence="5" id="KW-1133">Transmembrane helix</keyword>